<sequence length="298" mass="33210">MTQAAYTLATIDQFVLFGDSITQQCFSQNSTFAFGAALADTYARKLDVVNRGLSGYNTMQALRALPLCIPKPEQAKVRFLLIFFGMNDARIRGSPGGPDQSTSVDEYRRYIRYMANHPSVRAHKDVRIILVTTPPIDERKALLADQEKYPDLCPVLRRAAISTAIYAQAMRTLGQELGIPVLDIYTAMLARSGHGRETTPIPGSLEAPKNPTLQSYLTDGLHFSGEGYRLLFGQLMALIERTWSDQMPARIPIRLPLWDLEPSWKVDGDRNPPPWQDSDAVVVTGILEALLSDLQRVT</sequence>
<proteinExistence type="predicted"/>
<dbReference type="EMBL" id="JAVRRR010000098">
    <property type="protein sequence ID" value="KAK5146253.1"/>
    <property type="molecule type" value="Genomic_DNA"/>
</dbReference>
<name>A0ABR0LBE9_9PEZI</name>
<dbReference type="Gene3D" id="3.40.50.1110">
    <property type="entry name" value="SGNH hydrolase"/>
    <property type="match status" value="1"/>
</dbReference>
<dbReference type="InterPro" id="IPR013830">
    <property type="entry name" value="SGNH_hydro"/>
</dbReference>
<dbReference type="InterPro" id="IPR045136">
    <property type="entry name" value="Iah1-like"/>
</dbReference>
<dbReference type="Proteomes" id="UP001308179">
    <property type="component" value="Unassembled WGS sequence"/>
</dbReference>
<keyword evidence="3" id="KW-1185">Reference proteome</keyword>
<dbReference type="PANTHER" id="PTHR14209">
    <property type="entry name" value="ISOAMYL ACETATE-HYDROLYZING ESTERASE 1"/>
    <property type="match status" value="1"/>
</dbReference>
<dbReference type="CDD" id="cd01838">
    <property type="entry name" value="Isoamyl_acetate_hydrolase_like"/>
    <property type="match status" value="1"/>
</dbReference>
<gene>
    <name evidence="2" type="ORF">LTR32_002131</name>
</gene>
<evidence type="ECO:0000313" key="2">
    <source>
        <dbReference type="EMBL" id="KAK5146253.1"/>
    </source>
</evidence>
<evidence type="ECO:0000313" key="3">
    <source>
        <dbReference type="Proteomes" id="UP001308179"/>
    </source>
</evidence>
<organism evidence="2 3">
    <name type="scientific">Rachicladosporium monterosium</name>
    <dbReference type="NCBI Taxonomy" id="1507873"/>
    <lineage>
        <taxon>Eukaryota</taxon>
        <taxon>Fungi</taxon>
        <taxon>Dikarya</taxon>
        <taxon>Ascomycota</taxon>
        <taxon>Pezizomycotina</taxon>
        <taxon>Dothideomycetes</taxon>
        <taxon>Dothideomycetidae</taxon>
        <taxon>Cladosporiales</taxon>
        <taxon>Cladosporiaceae</taxon>
        <taxon>Rachicladosporium</taxon>
    </lineage>
</organism>
<comment type="caution">
    <text evidence="2">The sequence shown here is derived from an EMBL/GenBank/DDBJ whole genome shotgun (WGS) entry which is preliminary data.</text>
</comment>
<reference evidence="2 3" key="1">
    <citation type="submission" date="2023-08" db="EMBL/GenBank/DDBJ databases">
        <title>Black Yeasts Isolated from many extreme environments.</title>
        <authorList>
            <person name="Coleine C."/>
            <person name="Stajich J.E."/>
            <person name="Selbmann L."/>
        </authorList>
    </citation>
    <scope>NUCLEOTIDE SEQUENCE [LARGE SCALE GENOMIC DNA]</scope>
    <source>
        <strain evidence="2 3">CCFEE 5386</strain>
    </source>
</reference>
<protein>
    <recommendedName>
        <fullName evidence="1">SGNH hydrolase-type esterase domain-containing protein</fullName>
    </recommendedName>
</protein>
<evidence type="ECO:0000259" key="1">
    <source>
        <dbReference type="Pfam" id="PF13472"/>
    </source>
</evidence>
<dbReference type="InterPro" id="IPR036514">
    <property type="entry name" value="SGNH_hydro_sf"/>
</dbReference>
<dbReference type="SUPFAM" id="SSF52266">
    <property type="entry name" value="SGNH hydrolase"/>
    <property type="match status" value="1"/>
</dbReference>
<dbReference type="Pfam" id="PF13472">
    <property type="entry name" value="Lipase_GDSL_2"/>
    <property type="match status" value="1"/>
</dbReference>
<dbReference type="PANTHER" id="PTHR14209:SF19">
    <property type="entry name" value="ISOAMYL ACETATE-HYDROLYZING ESTERASE 1 HOMOLOG"/>
    <property type="match status" value="1"/>
</dbReference>
<feature type="domain" description="SGNH hydrolase-type esterase" evidence="1">
    <location>
        <begin position="16"/>
        <end position="230"/>
    </location>
</feature>
<accession>A0ABR0LBE9</accession>